<evidence type="ECO:0000256" key="10">
    <source>
        <dbReference type="SAM" id="MobiDB-lite"/>
    </source>
</evidence>
<dbReference type="CDD" id="cd00553">
    <property type="entry name" value="NAD_synthase"/>
    <property type="match status" value="1"/>
</dbReference>
<dbReference type="Pfam" id="PF00795">
    <property type="entry name" value="CN_hydrolase"/>
    <property type="match status" value="1"/>
</dbReference>
<dbReference type="Gene3D" id="3.60.110.10">
    <property type="entry name" value="Carbon-nitrogen hydrolase"/>
    <property type="match status" value="1"/>
</dbReference>
<evidence type="ECO:0000313" key="13">
    <source>
        <dbReference type="Proteomes" id="UP000655751"/>
    </source>
</evidence>
<feature type="binding site" evidence="7">
    <location>
        <position position="481"/>
    </location>
    <ligand>
        <name>deamido-NAD(+)</name>
        <dbReference type="ChEBI" id="CHEBI:58437"/>
        <note>ligand shared between two neighboring subunits</note>
    </ligand>
</feature>
<dbReference type="GO" id="GO:0004359">
    <property type="term" value="F:glutaminase activity"/>
    <property type="evidence" value="ECO:0007669"/>
    <property type="project" value="InterPro"/>
</dbReference>
<reference evidence="12" key="1">
    <citation type="submission" date="2020-11" db="EMBL/GenBank/DDBJ databases">
        <title>Nocardia NEAU-351.nov., a novel actinomycete isolated from the cow dung.</title>
        <authorList>
            <person name="Zhang X."/>
        </authorList>
    </citation>
    <scope>NUCLEOTIDE SEQUENCE</scope>
    <source>
        <strain evidence="12">NEAU-351</strain>
    </source>
</reference>
<dbReference type="PANTHER" id="PTHR23090">
    <property type="entry name" value="NH 3 /GLUTAMINE-DEPENDENT NAD + SYNTHETASE"/>
    <property type="match status" value="1"/>
</dbReference>
<evidence type="ECO:0000256" key="8">
    <source>
        <dbReference type="PIRNR" id="PIRNR006630"/>
    </source>
</evidence>
<dbReference type="GO" id="GO:0009435">
    <property type="term" value="P:NAD+ biosynthetic process"/>
    <property type="evidence" value="ECO:0007669"/>
    <property type="project" value="UniProtKB-UniRule"/>
</dbReference>
<keyword evidence="6 7" id="KW-0520">NAD</keyword>
<dbReference type="Pfam" id="PF02540">
    <property type="entry name" value="NAD_synthase"/>
    <property type="match status" value="1"/>
</dbReference>
<dbReference type="GO" id="GO:0005737">
    <property type="term" value="C:cytoplasm"/>
    <property type="evidence" value="ECO:0007669"/>
    <property type="project" value="InterPro"/>
</dbReference>
<comment type="function">
    <text evidence="7">Catalyzes the ATP-dependent amidation of deamido-NAD to form NAD. Uses L-glutamine as a nitrogen source.</text>
</comment>
<dbReference type="RefSeq" id="WP_196150802.1">
    <property type="nucleotide sequence ID" value="NZ_JADMLG010000007.1"/>
</dbReference>
<dbReference type="HAMAP" id="MF_02090">
    <property type="entry name" value="NadE_glutamine_dep"/>
    <property type="match status" value="1"/>
</dbReference>
<feature type="binding site" evidence="7">
    <location>
        <position position="452"/>
    </location>
    <ligand>
        <name>deamido-NAD(+)</name>
        <dbReference type="ChEBI" id="CHEBI:58437"/>
        <note>ligand shared between two neighboring subunits</note>
    </ligand>
</feature>
<evidence type="ECO:0000313" key="12">
    <source>
        <dbReference type="EMBL" id="MBH0778213.1"/>
    </source>
</evidence>
<dbReference type="EC" id="6.3.5.1" evidence="7 8"/>
<feature type="binding site" evidence="7">
    <location>
        <position position="476"/>
    </location>
    <ligand>
        <name>ATP</name>
        <dbReference type="ChEBI" id="CHEBI:30616"/>
    </ligand>
</feature>
<comment type="similarity">
    <text evidence="9">Belongs to the NAD synthetase family.</text>
</comment>
<dbReference type="NCBIfam" id="NF002730">
    <property type="entry name" value="PRK02628.1"/>
    <property type="match status" value="1"/>
</dbReference>
<feature type="active site" description="For glutaminase activity" evidence="7">
    <location>
        <position position="116"/>
    </location>
</feature>
<dbReference type="InterPro" id="IPR036526">
    <property type="entry name" value="C-N_Hydrolase_sf"/>
</dbReference>
<keyword evidence="4 7" id="KW-0547">Nucleotide-binding</keyword>
<dbReference type="FunFam" id="1.10.10.1140:FF:000001">
    <property type="entry name" value="Glutamine-dependent NAD(+) synthetase"/>
    <property type="match status" value="1"/>
</dbReference>
<feature type="binding site" evidence="7">
    <location>
        <begin position="486"/>
        <end position="489"/>
    </location>
    <ligand>
        <name>deamido-NAD(+)</name>
        <dbReference type="ChEBI" id="CHEBI:58437"/>
        <note>ligand shared between two neighboring subunits</note>
    </ligand>
</feature>
<dbReference type="InterPro" id="IPR041856">
    <property type="entry name" value="NAD+_synth_C"/>
</dbReference>
<comment type="catalytic activity">
    <reaction evidence="7 8">
        <text>deamido-NAD(+) + L-glutamine + ATP + H2O = L-glutamate + AMP + diphosphate + NAD(+) + H(+)</text>
        <dbReference type="Rhea" id="RHEA:24384"/>
        <dbReference type="ChEBI" id="CHEBI:15377"/>
        <dbReference type="ChEBI" id="CHEBI:15378"/>
        <dbReference type="ChEBI" id="CHEBI:29985"/>
        <dbReference type="ChEBI" id="CHEBI:30616"/>
        <dbReference type="ChEBI" id="CHEBI:33019"/>
        <dbReference type="ChEBI" id="CHEBI:57540"/>
        <dbReference type="ChEBI" id="CHEBI:58359"/>
        <dbReference type="ChEBI" id="CHEBI:58437"/>
        <dbReference type="ChEBI" id="CHEBI:456215"/>
        <dbReference type="EC" id="6.3.5.1"/>
    </reaction>
</comment>
<evidence type="ECO:0000256" key="5">
    <source>
        <dbReference type="ARBA" id="ARBA00022840"/>
    </source>
</evidence>
<accession>A0A931ICY9</accession>
<dbReference type="GO" id="GO:0003952">
    <property type="term" value="F:NAD+ synthase (glutamine-hydrolyzing) activity"/>
    <property type="evidence" value="ECO:0007669"/>
    <property type="project" value="UniProtKB-UniRule"/>
</dbReference>
<dbReference type="GO" id="GO:0008795">
    <property type="term" value="F:NAD+ synthase activity"/>
    <property type="evidence" value="ECO:0007669"/>
    <property type="project" value="UniProtKB-UniRule"/>
</dbReference>
<dbReference type="InterPro" id="IPR003694">
    <property type="entry name" value="NAD_synthase"/>
</dbReference>
<organism evidence="12 13">
    <name type="scientific">Nocardia bovistercoris</name>
    <dbReference type="NCBI Taxonomy" id="2785916"/>
    <lineage>
        <taxon>Bacteria</taxon>
        <taxon>Bacillati</taxon>
        <taxon>Actinomycetota</taxon>
        <taxon>Actinomycetes</taxon>
        <taxon>Mycobacteriales</taxon>
        <taxon>Nocardiaceae</taxon>
        <taxon>Nocardia</taxon>
    </lineage>
</organism>
<evidence type="ECO:0000256" key="3">
    <source>
        <dbReference type="ARBA" id="ARBA00022598"/>
    </source>
</evidence>
<feature type="binding site" evidence="7">
    <location>
        <position position="205"/>
    </location>
    <ligand>
        <name>L-glutamine</name>
        <dbReference type="ChEBI" id="CHEBI:58359"/>
    </ligand>
</feature>
<dbReference type="SUPFAM" id="SSF56317">
    <property type="entry name" value="Carbon-nitrogen hydrolase"/>
    <property type="match status" value="1"/>
</dbReference>
<sequence>MYRHGFARVAVAVPQVRVADPAHNATHTLALARRAADAGAVLTVFPELGLSGYTADDLFHQDALDVAVTEAMARVVAESADIDTVLIVGAPLRAQGRLFNCAVAIHGGAVLGAAPKSYLPGYREFYEKRQFAAAREALDDQIVIAGQRVPFGADLLFTADNLDGFVFHLEICEDGWVPLPPSGYAALAGATVLVNLSASNIVIGKADYRRALCTSHSARYLAAYLYSAAGHGESTTDMAWDGQALICENGDLLAEGERFADHPRLVHADLDLRRLAADRLRTTSFADTVHDHRERLTRMRRLPLRLPIPDGPVPLTRQLPRFPYVPSNPAALDERCAEVHHIQVEGLSTRMRATGSQRLVIGVSGGLDSTQALIVAVETMDRLGLPRTNVLAYTMPGFATSTRTRTDAHRLMAALGVRAAEIDIRPSATQMLRDLGHPAAEGVAHYDITYENVQAGERTSHLFRLANQHGALVVGTGDLSELALGWCTFGVGDHMAHYSVNASVPKTLIKYLIAWTADTGRFGPEAGEALKSILQTEISPELVPGADADDPGQSSEATVGPYELQDFHLYYLLRFGYSPSRIAYMAHRAWSDPTVGAWPELIPADQRNAYDLATIKRWLAEFLRRFIQTSQFKRSTLPNAPKVGSGGSLSPRGDWRAPSDASAAAWLDELARNVPD</sequence>
<comment type="similarity">
    <text evidence="2 7 8">In the C-terminal section; belongs to the NAD synthetase family.</text>
</comment>
<dbReference type="PANTHER" id="PTHR23090:SF9">
    <property type="entry name" value="GLUTAMINE-DEPENDENT NAD(+) SYNTHETASE"/>
    <property type="match status" value="1"/>
</dbReference>
<evidence type="ECO:0000256" key="2">
    <source>
        <dbReference type="ARBA" id="ARBA00007145"/>
    </source>
</evidence>
<evidence type="ECO:0000256" key="4">
    <source>
        <dbReference type="ARBA" id="ARBA00022741"/>
    </source>
</evidence>
<dbReference type="CDD" id="cd07570">
    <property type="entry name" value="GAT_Gln-NAD-synth"/>
    <property type="match status" value="1"/>
</dbReference>
<keyword evidence="3 7" id="KW-0436">Ligase</keyword>
<feature type="active site" description="Proton acceptor; for glutaminase activity" evidence="7">
    <location>
        <position position="47"/>
    </location>
</feature>
<feature type="binding site" evidence="7">
    <location>
        <position position="199"/>
    </location>
    <ligand>
        <name>L-glutamine</name>
        <dbReference type="ChEBI" id="CHEBI:58359"/>
    </ligand>
</feature>
<evidence type="ECO:0000256" key="1">
    <source>
        <dbReference type="ARBA" id="ARBA00005188"/>
    </source>
</evidence>
<feature type="binding site" evidence="7">
    <location>
        <begin position="362"/>
        <end position="369"/>
    </location>
    <ligand>
        <name>ATP</name>
        <dbReference type="ChEBI" id="CHEBI:30616"/>
    </ligand>
</feature>
<evidence type="ECO:0000256" key="9">
    <source>
        <dbReference type="RuleBase" id="RU003811"/>
    </source>
</evidence>
<evidence type="ECO:0000256" key="7">
    <source>
        <dbReference type="HAMAP-Rule" id="MF_02090"/>
    </source>
</evidence>
<protein>
    <recommendedName>
        <fullName evidence="7 8">Glutamine-dependent NAD(+) synthetase</fullName>
        <ecNumber evidence="7 8">6.3.5.1</ecNumber>
    </recommendedName>
    <alternativeName>
        <fullName evidence="7 8">NAD(+) synthase [glutamine-hydrolyzing]</fullName>
    </alternativeName>
</protein>
<keyword evidence="13" id="KW-1185">Reference proteome</keyword>
<dbReference type="PIRSF" id="PIRSF006630">
    <property type="entry name" value="NADS_GAT"/>
    <property type="match status" value="1"/>
</dbReference>
<feature type="binding site" evidence="7">
    <location>
        <position position="633"/>
    </location>
    <ligand>
        <name>deamido-NAD(+)</name>
        <dbReference type="ChEBI" id="CHEBI:58437"/>
        <note>ligand shared between two neighboring subunits</note>
    </ligand>
</feature>
<dbReference type="NCBIfam" id="TIGR00552">
    <property type="entry name" value="nadE"/>
    <property type="match status" value="1"/>
</dbReference>
<dbReference type="PROSITE" id="PS50263">
    <property type="entry name" value="CN_HYDROLASE"/>
    <property type="match status" value="1"/>
</dbReference>
<dbReference type="SUPFAM" id="SSF52402">
    <property type="entry name" value="Adenine nucleotide alpha hydrolases-like"/>
    <property type="match status" value="1"/>
</dbReference>
<feature type="active site" description="Nucleophile; for glutaminase activity" evidence="7">
    <location>
        <position position="172"/>
    </location>
</feature>
<name>A0A931ICY9_9NOCA</name>
<dbReference type="InterPro" id="IPR022310">
    <property type="entry name" value="NAD/GMP_synthase"/>
</dbReference>
<feature type="binding site" evidence="7">
    <location>
        <position position="122"/>
    </location>
    <ligand>
        <name>L-glutamine</name>
        <dbReference type="ChEBI" id="CHEBI:58359"/>
    </ligand>
</feature>
<comment type="caution">
    <text evidence="12">The sequence shown here is derived from an EMBL/GenBank/DDBJ whole genome shotgun (WGS) entry which is preliminary data.</text>
</comment>
<dbReference type="InterPro" id="IPR014445">
    <property type="entry name" value="Gln-dep_NAD_synthase"/>
</dbReference>
<dbReference type="Gene3D" id="3.40.50.620">
    <property type="entry name" value="HUPs"/>
    <property type="match status" value="1"/>
</dbReference>
<feature type="domain" description="CN hydrolase" evidence="11">
    <location>
        <begin position="7"/>
        <end position="272"/>
    </location>
</feature>
<evidence type="ECO:0000259" key="11">
    <source>
        <dbReference type="PROSITE" id="PS50263"/>
    </source>
</evidence>
<dbReference type="InterPro" id="IPR014729">
    <property type="entry name" value="Rossmann-like_a/b/a_fold"/>
</dbReference>
<proteinExistence type="inferred from homology"/>
<dbReference type="InterPro" id="IPR003010">
    <property type="entry name" value="C-N_Hydrolase"/>
</dbReference>
<comment type="pathway">
    <text evidence="1 7 8">Cofactor biosynthesis; NAD(+) biosynthesis; NAD(+) from deamido-NAD(+) (L-Gln route): step 1/1.</text>
</comment>
<dbReference type="Proteomes" id="UP000655751">
    <property type="component" value="Unassembled WGS sequence"/>
</dbReference>
<keyword evidence="5 7" id="KW-0067">ATP-binding</keyword>
<gene>
    <name evidence="7" type="primary">nadE</name>
    <name evidence="12" type="ORF">IT779_18185</name>
</gene>
<dbReference type="FunFam" id="3.40.50.620:FF:000155">
    <property type="entry name" value="Glutamine-dependent NAD(+) synthetase"/>
    <property type="match status" value="1"/>
</dbReference>
<dbReference type="AlphaFoldDB" id="A0A931ICY9"/>
<dbReference type="Gene3D" id="1.10.10.1140">
    <property type="entry name" value="Glutamine-dependent NAD+ synthetase, C-terminal domain"/>
    <property type="match status" value="1"/>
</dbReference>
<evidence type="ECO:0000256" key="6">
    <source>
        <dbReference type="ARBA" id="ARBA00023027"/>
    </source>
</evidence>
<dbReference type="EMBL" id="JADMLG010000007">
    <property type="protein sequence ID" value="MBH0778213.1"/>
    <property type="molecule type" value="Genomic_DNA"/>
</dbReference>
<dbReference type="GO" id="GO:0005524">
    <property type="term" value="F:ATP binding"/>
    <property type="evidence" value="ECO:0007669"/>
    <property type="project" value="UniProtKB-UniRule"/>
</dbReference>
<feature type="region of interest" description="Disordered" evidence="10">
    <location>
        <begin position="637"/>
        <end position="660"/>
    </location>
</feature>